<proteinExistence type="predicted"/>
<accession>A0A2J6PH01</accession>
<dbReference type="Pfam" id="PF06985">
    <property type="entry name" value="HET"/>
    <property type="match status" value="1"/>
</dbReference>
<dbReference type="PANTHER" id="PTHR33112:SF16">
    <property type="entry name" value="HETEROKARYON INCOMPATIBILITY DOMAIN-CONTAINING PROTEIN"/>
    <property type="match status" value="1"/>
</dbReference>
<gene>
    <name evidence="2" type="ORF">NA56DRAFT_755862</name>
</gene>
<name>A0A2J6PH01_9HELO</name>
<evidence type="ECO:0000313" key="2">
    <source>
        <dbReference type="EMBL" id="PMD13273.1"/>
    </source>
</evidence>
<dbReference type="AlphaFoldDB" id="A0A2J6PH01"/>
<dbReference type="Proteomes" id="UP000235672">
    <property type="component" value="Unassembled WGS sequence"/>
</dbReference>
<dbReference type="InterPro" id="IPR010730">
    <property type="entry name" value="HET"/>
</dbReference>
<reference evidence="2 3" key="1">
    <citation type="submission" date="2016-05" db="EMBL/GenBank/DDBJ databases">
        <title>A degradative enzymes factory behind the ericoid mycorrhizal symbiosis.</title>
        <authorList>
            <consortium name="DOE Joint Genome Institute"/>
            <person name="Martino E."/>
            <person name="Morin E."/>
            <person name="Grelet G."/>
            <person name="Kuo A."/>
            <person name="Kohler A."/>
            <person name="Daghino S."/>
            <person name="Barry K."/>
            <person name="Choi C."/>
            <person name="Cichocki N."/>
            <person name="Clum A."/>
            <person name="Copeland A."/>
            <person name="Hainaut M."/>
            <person name="Haridas S."/>
            <person name="Labutti K."/>
            <person name="Lindquist E."/>
            <person name="Lipzen A."/>
            <person name="Khouja H.-R."/>
            <person name="Murat C."/>
            <person name="Ohm R."/>
            <person name="Olson A."/>
            <person name="Spatafora J."/>
            <person name="Veneault-Fourrey C."/>
            <person name="Henrissat B."/>
            <person name="Grigoriev I."/>
            <person name="Martin F."/>
            <person name="Perotto S."/>
        </authorList>
    </citation>
    <scope>NUCLEOTIDE SEQUENCE [LARGE SCALE GENOMIC DNA]</scope>
    <source>
        <strain evidence="2 3">UAMH 7357</strain>
    </source>
</reference>
<dbReference type="PANTHER" id="PTHR33112">
    <property type="entry name" value="DOMAIN PROTEIN, PUTATIVE-RELATED"/>
    <property type="match status" value="1"/>
</dbReference>
<feature type="domain" description="Heterokaryon incompatibility" evidence="1">
    <location>
        <begin position="225"/>
        <end position="335"/>
    </location>
</feature>
<dbReference type="EMBL" id="KZ613533">
    <property type="protein sequence ID" value="PMD13273.1"/>
    <property type="molecule type" value="Genomic_DNA"/>
</dbReference>
<sequence>MLCTLCQNIQFKRYLELTRVEKIDLLTYHDKWPLKDYDDEDFDEDKVLSSDQAVGSPSESYYFHHRNLEALRKAADGGCNFCYQMLYGLLETTILDLDVENSSERLYLNLETPGVYGPEMEHLHNGDLSVHLGATPLGNIRLKDLDNFVKFTLSSQKIKHNSSTRSSTNMELAASRLHDCTNYHEHCHHQPQKESILPLRVLEVGDWETQQKIFLSFGEDRIGSYAALSYCWGKSEIEPEYLTTKENLEQWRAAMDDSKFPKTFTDAIVVCRHLAIRFLWIDSLCIIQNDDSDWKTQSEQMGDIYANATLTISAAVGEDSQSGLFVDRDPRKTYPCILSFQYPMEDGLVREGAFLTCLDSEILVTTDVVTLHFSKTEMYWTCASSNASEGLPMGLNPLNNKSDFDKYIMVDKNRALPTQVNMVQRYHWWYQAMEIYSHRNFTFESDRLIALAGLASKFQWPGDEFLYGLWRSDLVHGLAWRVGGREKGTATDTSPKSPMPSWSWAPRPGNIIRYSDSDSFPRNVTDLHKSITSYRIPKGSLQYNFIEVLSEKPLPPAVNPPASSISRSFRLRGLSTGTSMVLFKYASSSGNQMCKQFLGDAFYDEPVVKDDNLYCLPLSVLPSDHDISDRSSNSNVESRQPFGDISIDQLVSMPNMSLELGKGTLPTMTWCAGSISCYAEGMKFRRVGYLESMDGRLFQGLAPITLEII</sequence>
<keyword evidence="3" id="KW-1185">Reference proteome</keyword>
<organism evidence="2 3">
    <name type="scientific">Hyaloscypha hepaticicola</name>
    <dbReference type="NCBI Taxonomy" id="2082293"/>
    <lineage>
        <taxon>Eukaryota</taxon>
        <taxon>Fungi</taxon>
        <taxon>Dikarya</taxon>
        <taxon>Ascomycota</taxon>
        <taxon>Pezizomycotina</taxon>
        <taxon>Leotiomycetes</taxon>
        <taxon>Helotiales</taxon>
        <taxon>Hyaloscyphaceae</taxon>
        <taxon>Hyaloscypha</taxon>
    </lineage>
</organism>
<dbReference type="STRING" id="1745343.A0A2J6PH01"/>
<dbReference type="OrthoDB" id="3522278at2759"/>
<evidence type="ECO:0000313" key="3">
    <source>
        <dbReference type="Proteomes" id="UP000235672"/>
    </source>
</evidence>
<protein>
    <submittedName>
        <fullName evidence="2">HET-domain-containing protein</fullName>
    </submittedName>
</protein>
<evidence type="ECO:0000259" key="1">
    <source>
        <dbReference type="Pfam" id="PF06985"/>
    </source>
</evidence>